<sequence length="121" mass="13534">MCIRKCYRCFWELCSQFDHSLFKLSVELYSHVIFRFYATMFIKKDLFLDYDCGGGNSMASNRYALCCVSKVRSLLDDIYSESSDPKPGKSIMGPPSRALSAAFAAGNSVNAGDELPVSELE</sequence>
<reference evidence="1 2" key="1">
    <citation type="submission" date="2024-05" db="EMBL/GenBank/DDBJ databases">
        <title>Haplotype-resolved chromosome-level genome assembly of Huyou (Citrus changshanensis).</title>
        <authorList>
            <person name="Miao C."/>
            <person name="Chen W."/>
            <person name="Wu Y."/>
            <person name="Wang L."/>
            <person name="Zhao S."/>
            <person name="Grierson D."/>
            <person name="Xu C."/>
            <person name="Chen K."/>
        </authorList>
    </citation>
    <scope>NUCLEOTIDE SEQUENCE [LARGE SCALE GENOMIC DNA]</scope>
    <source>
        <strain evidence="1">01-14</strain>
        <tissue evidence="1">Leaf</tissue>
    </source>
</reference>
<comment type="caution">
    <text evidence="1">The sequence shown here is derived from an EMBL/GenBank/DDBJ whole genome shotgun (WGS) entry which is preliminary data.</text>
</comment>
<evidence type="ECO:0000313" key="2">
    <source>
        <dbReference type="Proteomes" id="UP001428341"/>
    </source>
</evidence>
<keyword evidence="2" id="KW-1185">Reference proteome</keyword>
<organism evidence="1 2">
    <name type="scientific">Citrus x changshan-huyou</name>
    <dbReference type="NCBI Taxonomy" id="2935761"/>
    <lineage>
        <taxon>Eukaryota</taxon>
        <taxon>Viridiplantae</taxon>
        <taxon>Streptophyta</taxon>
        <taxon>Embryophyta</taxon>
        <taxon>Tracheophyta</taxon>
        <taxon>Spermatophyta</taxon>
        <taxon>Magnoliopsida</taxon>
        <taxon>eudicotyledons</taxon>
        <taxon>Gunneridae</taxon>
        <taxon>Pentapetalae</taxon>
        <taxon>rosids</taxon>
        <taxon>malvids</taxon>
        <taxon>Sapindales</taxon>
        <taxon>Rutaceae</taxon>
        <taxon>Aurantioideae</taxon>
        <taxon>Citrus</taxon>
    </lineage>
</organism>
<protein>
    <submittedName>
        <fullName evidence="1">Uncharacterized protein</fullName>
    </submittedName>
</protein>
<dbReference type="Proteomes" id="UP001428341">
    <property type="component" value="Unassembled WGS sequence"/>
</dbReference>
<accession>A0AAP0MTZ8</accession>
<dbReference type="AlphaFoldDB" id="A0AAP0MTZ8"/>
<proteinExistence type="predicted"/>
<gene>
    <name evidence="1" type="ORF">WN944_009935</name>
</gene>
<dbReference type="EMBL" id="JBCGBO010000002">
    <property type="protein sequence ID" value="KAK9221509.1"/>
    <property type="molecule type" value="Genomic_DNA"/>
</dbReference>
<evidence type="ECO:0000313" key="1">
    <source>
        <dbReference type="EMBL" id="KAK9221509.1"/>
    </source>
</evidence>
<name>A0AAP0MTZ8_9ROSI</name>